<keyword evidence="3" id="KW-1185">Reference proteome</keyword>
<dbReference type="AlphaFoldDB" id="A0A1Y1Z9P0"/>
<reference evidence="2 3" key="1">
    <citation type="submission" date="2016-08" db="EMBL/GenBank/DDBJ databases">
        <title>A Parts List for Fungal Cellulosomes Revealed by Comparative Genomics.</title>
        <authorList>
            <consortium name="DOE Joint Genome Institute"/>
            <person name="Haitjema C.H."/>
            <person name="Gilmore S.P."/>
            <person name="Henske J.K."/>
            <person name="Solomon K.V."/>
            <person name="De Groot R."/>
            <person name="Kuo A."/>
            <person name="Mondo S.J."/>
            <person name="Salamov A.A."/>
            <person name="Labutti K."/>
            <person name="Zhao Z."/>
            <person name="Chiniquy J."/>
            <person name="Barry K."/>
            <person name="Brewer H.M."/>
            <person name="Purvine S.O."/>
            <person name="Wright A.T."/>
            <person name="Boxma B."/>
            <person name="Van Alen T."/>
            <person name="Hackstein J.H."/>
            <person name="Baker S.E."/>
            <person name="Grigoriev I.V."/>
            <person name="O'Malley M.A."/>
        </authorList>
    </citation>
    <scope>NUCLEOTIDE SEQUENCE [LARGE SCALE GENOMIC DNA]</scope>
    <source>
        <strain evidence="2 3">G1</strain>
    </source>
</reference>
<accession>A0A1Y1Z9P0</accession>
<organism evidence="2 3">
    <name type="scientific">Neocallimastix californiae</name>
    <dbReference type="NCBI Taxonomy" id="1754190"/>
    <lineage>
        <taxon>Eukaryota</taxon>
        <taxon>Fungi</taxon>
        <taxon>Fungi incertae sedis</taxon>
        <taxon>Chytridiomycota</taxon>
        <taxon>Chytridiomycota incertae sedis</taxon>
        <taxon>Neocallimastigomycetes</taxon>
        <taxon>Neocallimastigales</taxon>
        <taxon>Neocallimastigaceae</taxon>
        <taxon>Neocallimastix</taxon>
    </lineage>
</organism>
<dbReference type="EMBL" id="MCOG01000435">
    <property type="protein sequence ID" value="ORY06926.1"/>
    <property type="molecule type" value="Genomic_DNA"/>
</dbReference>
<comment type="caution">
    <text evidence="2">The sequence shown here is derived from an EMBL/GenBank/DDBJ whole genome shotgun (WGS) entry which is preliminary data.</text>
</comment>
<dbReference type="Proteomes" id="UP000193920">
    <property type="component" value="Unassembled WGS sequence"/>
</dbReference>
<protein>
    <submittedName>
        <fullName evidence="2">Uncharacterized protein</fullName>
    </submittedName>
</protein>
<evidence type="ECO:0000313" key="2">
    <source>
        <dbReference type="EMBL" id="ORY06926.1"/>
    </source>
</evidence>
<gene>
    <name evidence="2" type="ORF">LY90DRAFT_208183</name>
</gene>
<name>A0A1Y1Z9P0_9FUNG</name>
<evidence type="ECO:0000256" key="1">
    <source>
        <dbReference type="SAM" id="MobiDB-lite"/>
    </source>
</evidence>
<feature type="region of interest" description="Disordered" evidence="1">
    <location>
        <begin position="1"/>
        <end position="21"/>
    </location>
</feature>
<sequence>MNTNSMNAIPLQNKKVKKHKKTKIQKNELLNLSSKSSKKLLKAMKIAKEEANYFKKYYKLNCDDENLENNNHMYSTKFQQQFLQNILKPNKKISNRTFLINQKSPYYASSNVYSISNLPNNHNHQYLCQTNKYDVCINSNKKINNDSKLSPKSFHKKGRNQNFELNHKQNINYKNEAMANHKNLISLSDHQFNSNMSRNIYYNHNISNSNENNNCFNMCHIPHNKFNDESKYTYNLKNNLNGYYNDKTNVLNEENKLKNVQINEKIIKKNNNKDSKIINNKDLILDKLDIDEKKELDLEKLLKLQTRQYEELKKIKNYIISDSKKKNENKKKMFEEIMNESEISEDNLMSKSNYEFLNNDLTDQKITETKNKLDSNCDSDVEKSKNYTNDVMSEEFYDNESLTMDIERKLGNKKISKSNKNIIKNESKPEFKLDINGKIRLNRVLDYCQNILLKMI</sequence>
<evidence type="ECO:0000313" key="3">
    <source>
        <dbReference type="Proteomes" id="UP000193920"/>
    </source>
</evidence>
<proteinExistence type="predicted"/>